<keyword evidence="3" id="KW-1185">Reference proteome</keyword>
<feature type="region of interest" description="Disordered" evidence="1">
    <location>
        <begin position="168"/>
        <end position="215"/>
    </location>
</feature>
<protein>
    <submittedName>
        <fullName evidence="2">Uncharacterized protein</fullName>
    </submittedName>
</protein>
<evidence type="ECO:0000313" key="3">
    <source>
        <dbReference type="Proteomes" id="UP000799118"/>
    </source>
</evidence>
<feature type="region of interest" description="Disordered" evidence="1">
    <location>
        <begin position="227"/>
        <end position="297"/>
    </location>
</feature>
<evidence type="ECO:0000313" key="2">
    <source>
        <dbReference type="EMBL" id="KAE9391150.1"/>
    </source>
</evidence>
<accession>A0A6A4H0J5</accession>
<sequence length="297" mass="30664">MDLYRGAVKYGLYLVGFSPEDPYWSSAGRGSPGIKKPLRIGAQPAHPGPPGRTATNLSNRKGVRTGWPSHFGHFPSPFYQEDKTLVEQVIIAIGLWERRMQVLPSFVEALANGFGMGCIVFLYGPVGSDNGKMDVTRLYADMDPVGFEDFQQRLMKFSEQRFPPEFGEARSAAYSAQRAGTSTSASTSTSTVASTSTPLEAASTSTPAASTSTVAASTSTPLEAASTSTAAALTSTPAAPTSTPAASTSTVAASTSTPLDSTAAALTSTPAAPTITPAASTSTVAASTSTPLEAAFD</sequence>
<organism evidence="2 3">
    <name type="scientific">Gymnopus androsaceus JB14</name>
    <dbReference type="NCBI Taxonomy" id="1447944"/>
    <lineage>
        <taxon>Eukaryota</taxon>
        <taxon>Fungi</taxon>
        <taxon>Dikarya</taxon>
        <taxon>Basidiomycota</taxon>
        <taxon>Agaricomycotina</taxon>
        <taxon>Agaricomycetes</taxon>
        <taxon>Agaricomycetidae</taxon>
        <taxon>Agaricales</taxon>
        <taxon>Marasmiineae</taxon>
        <taxon>Omphalotaceae</taxon>
        <taxon>Gymnopus</taxon>
    </lineage>
</organism>
<reference evidence="2" key="1">
    <citation type="journal article" date="2019" name="Environ. Microbiol.">
        <title>Fungal ecological strategies reflected in gene transcription - a case study of two litter decomposers.</title>
        <authorList>
            <person name="Barbi F."/>
            <person name="Kohler A."/>
            <person name="Barry K."/>
            <person name="Baskaran P."/>
            <person name="Daum C."/>
            <person name="Fauchery L."/>
            <person name="Ihrmark K."/>
            <person name="Kuo A."/>
            <person name="LaButti K."/>
            <person name="Lipzen A."/>
            <person name="Morin E."/>
            <person name="Grigoriev I.V."/>
            <person name="Henrissat B."/>
            <person name="Lindahl B."/>
            <person name="Martin F."/>
        </authorList>
    </citation>
    <scope>NUCLEOTIDE SEQUENCE</scope>
    <source>
        <strain evidence="2">JB14</strain>
    </source>
</reference>
<gene>
    <name evidence="2" type="ORF">BT96DRAFT_945611</name>
</gene>
<name>A0A6A4H0J5_9AGAR</name>
<evidence type="ECO:0000256" key="1">
    <source>
        <dbReference type="SAM" id="MobiDB-lite"/>
    </source>
</evidence>
<proteinExistence type="predicted"/>
<dbReference type="Proteomes" id="UP000799118">
    <property type="component" value="Unassembled WGS sequence"/>
</dbReference>
<dbReference type="AlphaFoldDB" id="A0A6A4H0J5"/>
<feature type="compositionally biased region" description="Low complexity" evidence="1">
    <location>
        <begin position="181"/>
        <end position="215"/>
    </location>
</feature>
<dbReference type="EMBL" id="ML769635">
    <property type="protein sequence ID" value="KAE9391150.1"/>
    <property type="molecule type" value="Genomic_DNA"/>
</dbReference>